<dbReference type="PANTHER" id="PTHR24006">
    <property type="entry name" value="UBIQUITIN CARBOXYL-TERMINAL HYDROLASE"/>
    <property type="match status" value="1"/>
</dbReference>
<evidence type="ECO:0000256" key="2">
    <source>
        <dbReference type="ARBA" id="ARBA00009085"/>
    </source>
</evidence>
<keyword evidence="5" id="KW-0833">Ubl conjugation pathway</keyword>
<gene>
    <name evidence="8" type="primary">Mo02456</name>
    <name evidence="8" type="ORF">E5Q_02456</name>
</gene>
<reference evidence="8 9" key="2">
    <citation type="journal article" date="2012" name="Open Biol.">
        <title>Characteristics of nucleosomes and linker DNA regions on the genome of the basidiomycete Mixia osmundae revealed by mono- and dinucleosome mapping.</title>
        <authorList>
            <person name="Nishida H."/>
            <person name="Kondo S."/>
            <person name="Matsumoto T."/>
            <person name="Suzuki Y."/>
            <person name="Yoshikawa H."/>
            <person name="Taylor T.D."/>
            <person name="Sugiyama J."/>
        </authorList>
    </citation>
    <scope>NUCLEOTIDE SEQUENCE [LARGE SCALE GENOMIC DNA]</scope>
    <source>
        <strain evidence="9">CBS 9802 / IAM 14324 / JCM 22182 / KY 12970</strain>
    </source>
</reference>
<comment type="similarity">
    <text evidence="2 5">Belongs to the peptidase C19 family.</text>
</comment>
<dbReference type="InterPro" id="IPR001394">
    <property type="entry name" value="Peptidase_C19_UCH"/>
</dbReference>
<feature type="compositionally biased region" description="Polar residues" evidence="6">
    <location>
        <begin position="645"/>
        <end position="656"/>
    </location>
</feature>
<evidence type="ECO:0000313" key="9">
    <source>
        <dbReference type="Proteomes" id="UP000009131"/>
    </source>
</evidence>
<dbReference type="InterPro" id="IPR028889">
    <property type="entry name" value="USP"/>
</dbReference>
<evidence type="ECO:0000256" key="5">
    <source>
        <dbReference type="RuleBase" id="RU366025"/>
    </source>
</evidence>
<dbReference type="STRING" id="764103.G7DYY9"/>
<dbReference type="Pfam" id="PF00443">
    <property type="entry name" value="UCH"/>
    <property type="match status" value="1"/>
</dbReference>
<feature type="region of interest" description="Disordered" evidence="6">
    <location>
        <begin position="576"/>
        <end position="774"/>
    </location>
</feature>
<dbReference type="PANTHER" id="PTHR24006:SF733">
    <property type="entry name" value="RE52890P"/>
    <property type="match status" value="1"/>
</dbReference>
<feature type="compositionally biased region" description="Polar residues" evidence="6">
    <location>
        <begin position="164"/>
        <end position="187"/>
    </location>
</feature>
<dbReference type="GO" id="GO:0006508">
    <property type="term" value="P:proteolysis"/>
    <property type="evidence" value="ECO:0007669"/>
    <property type="project" value="UniProtKB-KW"/>
</dbReference>
<reference evidence="8 9" key="1">
    <citation type="journal article" date="2011" name="J. Gen. Appl. Microbiol.">
        <title>Draft genome sequencing of the enigmatic basidiomycete Mixia osmundae.</title>
        <authorList>
            <person name="Nishida H."/>
            <person name="Nagatsuka Y."/>
            <person name="Sugiyama J."/>
        </authorList>
    </citation>
    <scope>NUCLEOTIDE SEQUENCE [LARGE SCALE GENOMIC DNA]</scope>
    <source>
        <strain evidence="9">CBS 9802 / IAM 14324 / JCM 22182 / KY 12970</strain>
    </source>
</reference>
<dbReference type="EC" id="3.4.19.12" evidence="5"/>
<dbReference type="InterPro" id="IPR050164">
    <property type="entry name" value="Peptidase_C19"/>
</dbReference>
<feature type="compositionally biased region" description="Polar residues" evidence="6">
    <location>
        <begin position="693"/>
        <end position="706"/>
    </location>
</feature>
<dbReference type="FunCoup" id="G7DYY9">
    <property type="interactions" value="262"/>
</dbReference>
<evidence type="ECO:0000256" key="6">
    <source>
        <dbReference type="SAM" id="MobiDB-lite"/>
    </source>
</evidence>
<comment type="catalytic activity">
    <reaction evidence="1 5">
        <text>Thiol-dependent hydrolysis of ester, thioester, amide, peptide and isopeptide bonds formed by the C-terminal Gly of ubiquitin (a 76-residue protein attached to proteins as an intracellular targeting signal).</text>
        <dbReference type="EC" id="3.4.19.12"/>
    </reaction>
</comment>
<dbReference type="InterPro" id="IPR038765">
    <property type="entry name" value="Papain-like_cys_pep_sf"/>
</dbReference>
<dbReference type="CDD" id="cd02663">
    <property type="entry name" value="Peptidase_C19G"/>
    <property type="match status" value="1"/>
</dbReference>
<dbReference type="InParanoid" id="G7DYY9"/>
<dbReference type="EMBL" id="BABT02000063">
    <property type="protein sequence ID" value="GAA95799.1"/>
    <property type="molecule type" value="Genomic_DNA"/>
</dbReference>
<dbReference type="RefSeq" id="XP_014567243.1">
    <property type="nucleotide sequence ID" value="XM_014711757.1"/>
</dbReference>
<dbReference type="GO" id="GO:0016579">
    <property type="term" value="P:protein deubiquitination"/>
    <property type="evidence" value="ECO:0007669"/>
    <property type="project" value="InterPro"/>
</dbReference>
<evidence type="ECO:0000256" key="3">
    <source>
        <dbReference type="ARBA" id="ARBA00022670"/>
    </source>
</evidence>
<dbReference type="GO" id="GO:0005634">
    <property type="term" value="C:nucleus"/>
    <property type="evidence" value="ECO:0007669"/>
    <property type="project" value="TreeGrafter"/>
</dbReference>
<dbReference type="PROSITE" id="PS00972">
    <property type="entry name" value="USP_1"/>
    <property type="match status" value="1"/>
</dbReference>
<feature type="domain" description="USP" evidence="7">
    <location>
        <begin position="36"/>
        <end position="516"/>
    </location>
</feature>
<feature type="compositionally biased region" description="Basic and acidic residues" evidence="6">
    <location>
        <begin position="728"/>
        <end position="763"/>
    </location>
</feature>
<dbReference type="Proteomes" id="UP000009131">
    <property type="component" value="Unassembled WGS sequence"/>
</dbReference>
<dbReference type="SUPFAM" id="SSF54001">
    <property type="entry name" value="Cysteine proteinases"/>
    <property type="match status" value="1"/>
</dbReference>
<evidence type="ECO:0000256" key="4">
    <source>
        <dbReference type="ARBA" id="ARBA00022801"/>
    </source>
</evidence>
<dbReference type="HOGENOM" id="CLU_008279_12_2_1"/>
<dbReference type="GO" id="GO:0004843">
    <property type="term" value="F:cysteine-type deubiquitinase activity"/>
    <property type="evidence" value="ECO:0007669"/>
    <property type="project" value="UniProtKB-UniRule"/>
</dbReference>
<evidence type="ECO:0000313" key="8">
    <source>
        <dbReference type="EMBL" id="GAA95799.1"/>
    </source>
</evidence>
<dbReference type="Gene3D" id="3.90.70.10">
    <property type="entry name" value="Cysteine proteinases"/>
    <property type="match status" value="2"/>
</dbReference>
<accession>G7DYY9</accession>
<protein>
    <recommendedName>
        <fullName evidence="5">Ubiquitin carboxyl-terminal hydrolase</fullName>
        <ecNumber evidence="5">3.4.19.12</ecNumber>
    </recommendedName>
</protein>
<feature type="region of interest" description="Disordered" evidence="6">
    <location>
        <begin position="139"/>
        <end position="218"/>
    </location>
</feature>
<feature type="compositionally biased region" description="Low complexity" evidence="6">
    <location>
        <begin position="712"/>
        <end position="725"/>
    </location>
</feature>
<proteinExistence type="inferred from homology"/>
<evidence type="ECO:0000259" key="7">
    <source>
        <dbReference type="PROSITE" id="PS50235"/>
    </source>
</evidence>
<keyword evidence="9" id="KW-1185">Reference proteome</keyword>
<keyword evidence="5" id="KW-0788">Thiol protease</keyword>
<organism evidence="8 9">
    <name type="scientific">Mixia osmundae (strain CBS 9802 / IAM 14324 / JCM 22182 / KY 12970)</name>
    <dbReference type="NCBI Taxonomy" id="764103"/>
    <lineage>
        <taxon>Eukaryota</taxon>
        <taxon>Fungi</taxon>
        <taxon>Dikarya</taxon>
        <taxon>Basidiomycota</taxon>
        <taxon>Pucciniomycotina</taxon>
        <taxon>Mixiomycetes</taxon>
        <taxon>Mixiales</taxon>
        <taxon>Mixiaceae</taxon>
        <taxon>Mixia</taxon>
    </lineage>
</organism>
<keyword evidence="4 5" id="KW-0378">Hydrolase</keyword>
<comment type="caution">
    <text evidence="8">The sequence shown here is derived from an EMBL/GenBank/DDBJ whole genome shotgun (WGS) entry which is preliminary data.</text>
</comment>
<dbReference type="eggNOG" id="KOG1864">
    <property type="taxonomic scope" value="Eukaryota"/>
</dbReference>
<feature type="compositionally biased region" description="Low complexity" evidence="6">
    <location>
        <begin position="189"/>
        <end position="215"/>
    </location>
</feature>
<dbReference type="GO" id="GO:0005829">
    <property type="term" value="C:cytosol"/>
    <property type="evidence" value="ECO:0007669"/>
    <property type="project" value="TreeGrafter"/>
</dbReference>
<dbReference type="InterPro" id="IPR018200">
    <property type="entry name" value="USP_CS"/>
</dbReference>
<feature type="compositionally biased region" description="Basic and acidic residues" evidence="6">
    <location>
        <begin position="587"/>
        <end position="597"/>
    </location>
</feature>
<dbReference type="AlphaFoldDB" id="G7DYY9"/>
<keyword evidence="3 5" id="KW-0645">Protease</keyword>
<feature type="compositionally biased region" description="Polar residues" evidence="6">
    <location>
        <begin position="605"/>
        <end position="621"/>
    </location>
</feature>
<dbReference type="PROSITE" id="PS00973">
    <property type="entry name" value="USP_2"/>
    <property type="match status" value="1"/>
</dbReference>
<sequence length="774" mass="84283">MNVLRWMNVSKDAGSAAQDEHESKREWWETTGETYFGMENFGNTCYANSVLQALYFCKPFRELLIQFARLEQYQVQLKQRPQETLNVTSQLDAESSDPSRARTLTNDADVAFSEASFGKRSQSSASVVDRERLAELERQRKAALARPGTSSGRSALSAAFARKSSASGTDLAKQSSSGTPRPSTAPSFASLSTAAQSAHATASTPASPTKPSGSSLNVPLTSQALQNVAASDQKVLQAPTLYTALRDLFVAISSQPKALGTVAPQAFITQLKRENELFRSTMHQDAHEFLNYLINTVSEDVEERAKGFTRPDGELANRSSTFIHSLFAGLLTNETRCLTCETVTSRDEAFLDLSIDIEQNSSISACLRQFSASEMLCSRNKFSCDHCGSLQEAEKRMKVKELPNVLALHLKRFKYQENLGRHVKLGYRVVFPLELRLFNTADDAKDADRLYELFAIVVHIGIGPHHGHYVTVLRTGSRWLLFDDDSVTLVNEAEIQTFFGGGTASGGAYVLFYQAAELDVHALAVSTFGEELVNAVDNAQQPRKDIVFDIGAASLSSTPSLPTQPNEPELTPAIVPAIAPDTPLPDPSRDLRGRDRSASGVLLPSTVSNSNSAVGSRNWISSLRGKRSESEEKQSKTSSSPETNLLGTDTSPKTYPSGSSPAASTSSIALSETSSKSTKASNGPKRLSKLMRSGSTTPQQHSTPQALPSELSMTAAPRSASTASAVKMPRDEKEAKRAEKDEQKKRKVELKAKQKQLDKELKSTKKLGLGFFKS</sequence>
<dbReference type="OMA" id="ESKREWW"/>
<evidence type="ECO:0000256" key="1">
    <source>
        <dbReference type="ARBA" id="ARBA00000707"/>
    </source>
</evidence>
<feature type="compositionally biased region" description="Low complexity" evidence="6">
    <location>
        <begin position="657"/>
        <end position="678"/>
    </location>
</feature>
<name>G7DYY9_MIXOS</name>
<feature type="compositionally biased region" description="Basic and acidic residues" evidence="6">
    <location>
        <begin position="626"/>
        <end position="635"/>
    </location>
</feature>
<dbReference type="OrthoDB" id="27652at2759"/>
<dbReference type="PROSITE" id="PS50235">
    <property type="entry name" value="USP_3"/>
    <property type="match status" value="1"/>
</dbReference>